<sequence>MSFTESIKVKHKVHRFSENRTFGPCCRYTIKVRLTIIAATSTVSFEITNSIYRSINVHGS</sequence>
<reference evidence="2" key="1">
    <citation type="submission" date="2016-06" db="EMBL/GenBank/DDBJ databases">
        <title>Parallel loss of symbiosis genes in relatives of nitrogen-fixing non-legume Parasponia.</title>
        <authorList>
            <person name="Van Velzen R."/>
            <person name="Holmer R."/>
            <person name="Bu F."/>
            <person name="Rutten L."/>
            <person name="Van Zeijl A."/>
            <person name="Liu W."/>
            <person name="Santuari L."/>
            <person name="Cao Q."/>
            <person name="Sharma T."/>
            <person name="Shen D."/>
            <person name="Roswanjaya Y."/>
            <person name="Wardhani T."/>
            <person name="Kalhor M.S."/>
            <person name="Jansen J."/>
            <person name="Van den Hoogen J."/>
            <person name="Gungor B."/>
            <person name="Hartog M."/>
            <person name="Hontelez J."/>
            <person name="Verver J."/>
            <person name="Yang W.-C."/>
            <person name="Schijlen E."/>
            <person name="Repin R."/>
            <person name="Schilthuizen M."/>
            <person name="Schranz E."/>
            <person name="Heidstra R."/>
            <person name="Miyata K."/>
            <person name="Fedorova E."/>
            <person name="Kohlen W."/>
            <person name="Bisseling T."/>
            <person name="Smit S."/>
            <person name="Geurts R."/>
        </authorList>
    </citation>
    <scope>NUCLEOTIDE SEQUENCE [LARGE SCALE GENOMIC DNA]</scope>
    <source>
        <strain evidence="2">cv. WU1-14</strain>
    </source>
</reference>
<keyword evidence="2" id="KW-1185">Reference proteome</keyword>
<evidence type="ECO:0000313" key="1">
    <source>
        <dbReference type="EMBL" id="PON34521.1"/>
    </source>
</evidence>
<gene>
    <name evidence="1" type="ORF">PanWU01x14_343820</name>
</gene>
<dbReference type="EMBL" id="JXTB01000655">
    <property type="protein sequence ID" value="PON34521.1"/>
    <property type="molecule type" value="Genomic_DNA"/>
</dbReference>
<dbReference type="Proteomes" id="UP000237105">
    <property type="component" value="Unassembled WGS sequence"/>
</dbReference>
<organism evidence="1 2">
    <name type="scientific">Parasponia andersonii</name>
    <name type="common">Sponia andersonii</name>
    <dbReference type="NCBI Taxonomy" id="3476"/>
    <lineage>
        <taxon>Eukaryota</taxon>
        <taxon>Viridiplantae</taxon>
        <taxon>Streptophyta</taxon>
        <taxon>Embryophyta</taxon>
        <taxon>Tracheophyta</taxon>
        <taxon>Spermatophyta</taxon>
        <taxon>Magnoliopsida</taxon>
        <taxon>eudicotyledons</taxon>
        <taxon>Gunneridae</taxon>
        <taxon>Pentapetalae</taxon>
        <taxon>rosids</taxon>
        <taxon>fabids</taxon>
        <taxon>Rosales</taxon>
        <taxon>Cannabaceae</taxon>
        <taxon>Parasponia</taxon>
    </lineage>
</organism>
<evidence type="ECO:0000313" key="2">
    <source>
        <dbReference type="Proteomes" id="UP000237105"/>
    </source>
</evidence>
<dbReference type="AlphaFoldDB" id="A0A2P5ADA0"/>
<protein>
    <submittedName>
        <fullName evidence="1">Uncharacterized protein</fullName>
    </submittedName>
</protein>
<comment type="caution">
    <text evidence="1">The sequence shown here is derived from an EMBL/GenBank/DDBJ whole genome shotgun (WGS) entry which is preliminary data.</text>
</comment>
<accession>A0A2P5ADA0</accession>
<proteinExistence type="predicted"/>
<name>A0A2P5ADA0_PARAD</name>